<protein>
    <submittedName>
        <fullName evidence="2">Uncharacterized protein</fullName>
    </submittedName>
</protein>
<gene>
    <name evidence="2" type="ORF">I7I51_03205</name>
</gene>
<accession>A0A8A1MQX3</accession>
<evidence type="ECO:0000313" key="2">
    <source>
        <dbReference type="EMBL" id="QSS66993.1"/>
    </source>
</evidence>
<name>A0A8A1MQX3_AJECA</name>
<reference evidence="2" key="1">
    <citation type="submission" date="2021-01" db="EMBL/GenBank/DDBJ databases">
        <title>Chromosome-level genome assembly of a human fungal pathogen reveals clustering of transcriptionally co-regulated genes.</title>
        <authorList>
            <person name="Voorhies M."/>
            <person name="Cohen S."/>
            <person name="Shea T.P."/>
            <person name="Petrus S."/>
            <person name="Munoz J.F."/>
            <person name="Poplawski S."/>
            <person name="Goldman W.E."/>
            <person name="Michael T."/>
            <person name="Cuomo C.A."/>
            <person name="Sil A."/>
            <person name="Beyhan S."/>
        </authorList>
    </citation>
    <scope>NUCLEOTIDE SEQUENCE</scope>
    <source>
        <strain evidence="2">WU24</strain>
    </source>
</reference>
<evidence type="ECO:0000256" key="1">
    <source>
        <dbReference type="SAM" id="MobiDB-lite"/>
    </source>
</evidence>
<dbReference type="OrthoDB" id="4203663at2759"/>
<evidence type="ECO:0000313" key="3">
    <source>
        <dbReference type="Proteomes" id="UP000663671"/>
    </source>
</evidence>
<dbReference type="Proteomes" id="UP000663671">
    <property type="component" value="Chromosome 6"/>
</dbReference>
<dbReference type="AlphaFoldDB" id="A0A8A1MQX3"/>
<feature type="region of interest" description="Disordered" evidence="1">
    <location>
        <begin position="1"/>
        <end position="26"/>
    </location>
</feature>
<sequence>MGNDEPARDASFPELEASLYSGSEKKEPSDLVELVIPNCWQNSSGPYSQVAGEKLWNENWRETFHHYYNMSCTLLTFLNMLKPNGVMKLFDTKFNEESPSVLEK</sequence>
<proteinExistence type="predicted"/>
<organism evidence="2 3">
    <name type="scientific">Ajellomyces capsulatus</name>
    <name type="common">Darling's disease fungus</name>
    <name type="synonym">Histoplasma capsulatum</name>
    <dbReference type="NCBI Taxonomy" id="5037"/>
    <lineage>
        <taxon>Eukaryota</taxon>
        <taxon>Fungi</taxon>
        <taxon>Dikarya</taxon>
        <taxon>Ascomycota</taxon>
        <taxon>Pezizomycotina</taxon>
        <taxon>Eurotiomycetes</taxon>
        <taxon>Eurotiomycetidae</taxon>
        <taxon>Onygenales</taxon>
        <taxon>Ajellomycetaceae</taxon>
        <taxon>Histoplasma</taxon>
    </lineage>
</organism>
<dbReference type="EMBL" id="CP069116">
    <property type="protein sequence ID" value="QSS66993.1"/>
    <property type="molecule type" value="Genomic_DNA"/>
</dbReference>
<dbReference type="VEuPathDB" id="FungiDB:I7I51_03205"/>